<protein>
    <submittedName>
        <fullName evidence="2">Uncharacterized protein</fullName>
    </submittedName>
</protein>
<dbReference type="EMBL" id="JARFVB010000002">
    <property type="protein sequence ID" value="MDF0715585.1"/>
    <property type="molecule type" value="Genomic_DNA"/>
</dbReference>
<comment type="caution">
    <text evidence="2">The sequence shown here is derived from an EMBL/GenBank/DDBJ whole genome shotgun (WGS) entry which is preliminary data.</text>
</comment>
<name>A0ABT5XWR6_9FLAO</name>
<keyword evidence="1" id="KW-1133">Transmembrane helix</keyword>
<proteinExistence type="predicted"/>
<evidence type="ECO:0000256" key="1">
    <source>
        <dbReference type="SAM" id="Phobius"/>
    </source>
</evidence>
<feature type="transmembrane region" description="Helical" evidence="1">
    <location>
        <begin position="113"/>
        <end position="133"/>
    </location>
</feature>
<gene>
    <name evidence="2" type="ORF">PY092_05455</name>
</gene>
<dbReference type="RefSeq" id="WP_275614835.1">
    <property type="nucleotide sequence ID" value="NZ_JARFVB010000002.1"/>
</dbReference>
<evidence type="ECO:0000313" key="3">
    <source>
        <dbReference type="Proteomes" id="UP001221366"/>
    </source>
</evidence>
<accession>A0ABT5XWR6</accession>
<organism evidence="2 3">
    <name type="scientific">Flagellimonas yonaguniensis</name>
    <dbReference type="NCBI Taxonomy" id="3031325"/>
    <lineage>
        <taxon>Bacteria</taxon>
        <taxon>Pseudomonadati</taxon>
        <taxon>Bacteroidota</taxon>
        <taxon>Flavobacteriia</taxon>
        <taxon>Flavobacteriales</taxon>
        <taxon>Flavobacteriaceae</taxon>
        <taxon>Flagellimonas</taxon>
    </lineage>
</organism>
<reference evidence="2 3" key="1">
    <citation type="submission" date="2023-03" db="EMBL/GenBank/DDBJ databases">
        <title>Muricauda XX sp. nov. and Muricauda XXX sp. nov., two novel species isolated from Okinawa Trough.</title>
        <authorList>
            <person name="Cao W."/>
            <person name="Deng X."/>
        </authorList>
    </citation>
    <scope>NUCLEOTIDE SEQUENCE [LARGE SCALE GENOMIC DNA]</scope>
    <source>
        <strain evidence="2 3">334s03</strain>
    </source>
</reference>
<keyword evidence="1" id="KW-0812">Transmembrane</keyword>
<evidence type="ECO:0000313" key="2">
    <source>
        <dbReference type="EMBL" id="MDF0715585.1"/>
    </source>
</evidence>
<sequence>MNTSELEDYKKHIDHCFLLISNKLSRGPIKSWDTRDFQALCESIQEETGILLSISTLKRLGGRIHYKSRPNSSTLDTLAKYIGYDHWRAFSNSFEPAGPVVVKDKKTIGTSTFLTYGTAIIFLISVVFSHSLLRNRAKYYSPNDFAFSIKSVATGLPNSVVFKYNASIADEKDKIEIQQDWDKRKRVVVNKNDSILTSIYYRPGFFKSKLVVNDSIVKEKDVFIPSNGWLATIETDSIPVYLHLENELSIDVDMLKVHGINPHTSKTIVGLYQVRDFGELYTDEFELTTSFQNNFQSGNTPCQVAQLTIIHEDGPIAIPVCNKGCISEISLFAFDKQISGKKNDLSNFGVEPTDPIQLKCISKDQKMVITINGNHAYTFDVAETRSKIIGVGFFFEGTGLVQNIRIKKNDKILYDSNN</sequence>
<keyword evidence="3" id="KW-1185">Reference proteome</keyword>
<keyword evidence="1" id="KW-0472">Membrane</keyword>
<dbReference type="Proteomes" id="UP001221366">
    <property type="component" value="Unassembled WGS sequence"/>
</dbReference>